<feature type="region of interest" description="Disordered" evidence="1">
    <location>
        <begin position="272"/>
        <end position="654"/>
    </location>
</feature>
<proteinExistence type="predicted"/>
<reference evidence="2" key="3">
    <citation type="submission" date="2025-09" db="UniProtKB">
        <authorList>
            <consortium name="Ensembl"/>
        </authorList>
    </citation>
    <scope>IDENTIFICATION</scope>
    <source>
        <strain evidence="2">Boxer</strain>
    </source>
</reference>
<dbReference type="PANTHER" id="PTHR36135">
    <property type="entry name" value="FIBROUS SHEATH CABYR-BINDING PROTEIN"/>
    <property type="match status" value="1"/>
</dbReference>
<reference evidence="2" key="2">
    <citation type="submission" date="2025-08" db="UniProtKB">
        <authorList>
            <consortium name="Ensembl"/>
        </authorList>
    </citation>
    <scope>IDENTIFICATION</scope>
    <source>
        <strain evidence="2">Boxer</strain>
    </source>
</reference>
<dbReference type="AlphaFoldDB" id="A0A8I3MV18"/>
<dbReference type="Ensembl" id="ENSCAFT00845007317.1">
    <property type="protein sequence ID" value="ENSCAFP00845005809.1"/>
    <property type="gene ID" value="ENSCAFG00845004072.1"/>
</dbReference>
<dbReference type="Proteomes" id="UP000805418">
    <property type="component" value="Chromosome 8"/>
</dbReference>
<reference evidence="2" key="1">
    <citation type="submission" date="2020-03" db="EMBL/GenBank/DDBJ databases">
        <title>Long-read based genome assembly of a Labrador retriever dog.</title>
        <authorList>
            <person name="Eory L."/>
            <person name="Zhang W."/>
            <person name="Schoenebeck J."/>
        </authorList>
    </citation>
    <scope>NUCLEOTIDE SEQUENCE [LARGE SCALE GENOMIC DNA]</scope>
    <source>
        <strain evidence="2">Labrador retriever</strain>
    </source>
</reference>
<dbReference type="GO" id="GO:0005509">
    <property type="term" value="F:calcium ion binding"/>
    <property type="evidence" value="ECO:0000318"/>
    <property type="project" value="GO_Central"/>
</dbReference>
<protein>
    <submittedName>
        <fullName evidence="2">Fibrous sheath CABYR binding protein</fullName>
    </submittedName>
</protein>
<dbReference type="GO" id="GO:0035686">
    <property type="term" value="C:sperm fibrous sheath"/>
    <property type="evidence" value="ECO:0000318"/>
    <property type="project" value="GO_Central"/>
</dbReference>
<dbReference type="GeneTree" id="ENSGT00730000111477"/>
<accession>A0A8I3MV18</accession>
<sequence>MEESDEPDQPISAGRQEIRKRRRLSQSMVDKSQQTEVTEKKKHLPISQSSGPKSTVSIGNIPGSKVNYESLRVSSQLQQTWTKRKHVQDMTDKSLQTEAIVEEKKEEIRSVGETVVPEEKPAAVGAAVPEFPETVQEVEIPPSRHSIQLKIDRSQQTSCTGDWSMMNIPQKEKVDKEQQTYFSETEIVVIGQPDSSFSKSNEVVQKSESSGKLFISEYPELLPSTSRDEEIRRISISKFLFSQQSKKGSLELSEDEQYVLGDVSPTAEEIFAEVQSLPDETTAENFPTEPQPPPIEEAPTEEGLATIEPTLSEEALSEGPPVEVQSPKVEEAPVEVQIFPAEEISAEEAPAKVESIPAKEAFSEEVYPEVQLTTAEEPPIRETEEFQPLLAETSPEVQPPPAEKAPAEEASDEVQPPLAETSPEVQLPPSEKAPADETSDEVQPPPAETSSEIQPPPAEKAPAEEVSDKVQPPPAEKAPADETSDEVQSPPAEKAPAEEAPDEFQPPPAEKAPAEEAPDEVQPLPAEKAPADETSDEVQSPPAETAPEVQPPPAEKAPAEEAPDEVQPPPSEKAPADEPSDEIQHAPAETSPEVEPPSAEEVPAEEAPIDVQSPPAETSPEVHSPLLEEAPVEEAAVEICSTPPEEAPKEDTSARVWSEPAGVALVEPQHPSAEETTLEMVPVDKQFPAAEEDFFTQISVEDVLAEVQLPPSEHTAADEPLVDHMSTEYQHLQTADVPVVKLESLVLEDQQKPEEPLELDPVPEDLSNIKKEQAPAFEIEGVFHIEIK</sequence>
<dbReference type="InterPro" id="IPR043375">
    <property type="entry name" value="FSCB"/>
</dbReference>
<dbReference type="PANTHER" id="PTHR36135:SF1">
    <property type="entry name" value="FIBROUS SHEATH CABYR-BINDING PROTEIN"/>
    <property type="match status" value="1"/>
</dbReference>
<gene>
    <name evidence="2" type="primary">FSCB</name>
</gene>
<feature type="compositionally biased region" description="Polar residues" evidence="1">
    <location>
        <begin position="46"/>
        <end position="58"/>
    </location>
</feature>
<dbReference type="OrthoDB" id="9838448at2759"/>
<dbReference type="GO" id="GO:0097228">
    <property type="term" value="C:sperm principal piece"/>
    <property type="evidence" value="ECO:0000318"/>
    <property type="project" value="GO_Central"/>
</dbReference>
<keyword evidence="3" id="KW-1185">Reference proteome</keyword>
<feature type="compositionally biased region" description="Polar residues" evidence="1">
    <location>
        <begin position="25"/>
        <end position="36"/>
    </location>
</feature>
<evidence type="ECO:0000313" key="2">
    <source>
        <dbReference type="Ensembl" id="ENSCAFP00845005809.1"/>
    </source>
</evidence>
<feature type="compositionally biased region" description="Low complexity" evidence="1">
    <location>
        <begin position="586"/>
        <end position="601"/>
    </location>
</feature>
<evidence type="ECO:0000313" key="3">
    <source>
        <dbReference type="Proteomes" id="UP000805418"/>
    </source>
</evidence>
<dbReference type="GO" id="GO:0033234">
    <property type="term" value="P:negative regulation of protein sumoylation"/>
    <property type="evidence" value="ECO:0000318"/>
    <property type="project" value="GO_Central"/>
</dbReference>
<evidence type="ECO:0000256" key="1">
    <source>
        <dbReference type="SAM" id="MobiDB-lite"/>
    </source>
</evidence>
<feature type="region of interest" description="Disordered" evidence="1">
    <location>
        <begin position="1"/>
        <end position="63"/>
    </location>
</feature>
<name>A0A8I3MV18_CANLF</name>
<organism evidence="2 3">
    <name type="scientific">Canis lupus familiaris</name>
    <name type="common">Dog</name>
    <name type="synonym">Canis familiaris</name>
    <dbReference type="NCBI Taxonomy" id="9615"/>
    <lineage>
        <taxon>Eukaryota</taxon>
        <taxon>Metazoa</taxon>
        <taxon>Chordata</taxon>
        <taxon>Craniata</taxon>
        <taxon>Vertebrata</taxon>
        <taxon>Euteleostomi</taxon>
        <taxon>Mammalia</taxon>
        <taxon>Eutheria</taxon>
        <taxon>Laurasiatheria</taxon>
        <taxon>Carnivora</taxon>
        <taxon>Caniformia</taxon>
        <taxon>Canidae</taxon>
        <taxon>Canis</taxon>
    </lineage>
</organism>